<accession>G8PA96</accession>
<dbReference type="Proteomes" id="UP000005444">
    <property type="component" value="Chromosome"/>
</dbReference>
<evidence type="ECO:0000313" key="2">
    <source>
        <dbReference type="EMBL" id="AEV94535.1"/>
    </source>
</evidence>
<reference evidence="2 3" key="1">
    <citation type="journal article" date="2012" name="J. Bacteriol.">
        <title>Complete Genome Sequence of the Beer Spoilage Organism Pediococcus claussenii ATCC BAA-344T.</title>
        <authorList>
            <person name="Pittet V."/>
            <person name="Abegunde T."/>
            <person name="Marfleet T."/>
            <person name="Haakensen M."/>
            <person name="Morrow K."/>
            <person name="Jayaprakash T."/>
            <person name="Schroeder K."/>
            <person name="Trost B."/>
            <person name="Byrns S."/>
            <person name="Bergsveinson J."/>
            <person name="Kusalik A."/>
            <person name="Ziola B."/>
        </authorList>
    </citation>
    <scope>NUCLEOTIDE SEQUENCE [LARGE SCALE GENOMIC DNA]</scope>
    <source>
        <strain evidence="2 3">ATCC BAA-344</strain>
    </source>
</reference>
<dbReference type="KEGG" id="pce:PECL_212"/>
<dbReference type="HOGENOM" id="CLU_1000579_0_0_9"/>
<proteinExistence type="predicted"/>
<dbReference type="STRING" id="701521.PECL_212"/>
<evidence type="ECO:0000313" key="3">
    <source>
        <dbReference type="Proteomes" id="UP000005444"/>
    </source>
</evidence>
<protein>
    <submittedName>
        <fullName evidence="2">Uncharacterized protein</fullName>
    </submittedName>
</protein>
<feature type="region of interest" description="Disordered" evidence="1">
    <location>
        <begin position="170"/>
        <end position="200"/>
    </location>
</feature>
<gene>
    <name evidence="2" type="ordered locus">PECL_212</name>
</gene>
<sequence length="278" mass="29928">MFLLTACGGFTSQKRTPRSSSNDQVATTTSVVKKAKSLIKEGRLDDAHQILKNEQKKAAKNTEVNQLLTSVDKLTIVSDALKDGNSSTAKAELTKARASSNSQEVATRIASFQQQASQLEKANTLFSTIQINLNQKNIGAAQNANEELQAINVNLAKVVEIKQQAAKLMQGQEEATTSSDNTASSGSSGMNSQQMSSTQNFSNQEMTTVLNNFRAASGIAFNAETQFNLTKISAEVYQIDVKNIAAKDSNNPTGTYRYNIKSGIVQKMNPETGSFGGK</sequence>
<keyword evidence="3" id="KW-1185">Reference proteome</keyword>
<evidence type="ECO:0000256" key="1">
    <source>
        <dbReference type="SAM" id="MobiDB-lite"/>
    </source>
</evidence>
<dbReference type="PATRIC" id="fig|701521.8.peg.202"/>
<dbReference type="EMBL" id="CP003137">
    <property type="protein sequence ID" value="AEV94535.1"/>
    <property type="molecule type" value="Genomic_DNA"/>
</dbReference>
<name>G8PA96_PEDCP</name>
<dbReference type="AlphaFoldDB" id="G8PA96"/>
<feature type="compositionally biased region" description="Low complexity" evidence="1">
    <location>
        <begin position="175"/>
        <end position="200"/>
    </location>
</feature>
<organism evidence="2 3">
    <name type="scientific">Pediococcus claussenii (strain ATCC BAA-344 / DSM 14800 / JCM 18046 / KCTC 3811 / LMG 21948 / P06)</name>
    <dbReference type="NCBI Taxonomy" id="701521"/>
    <lineage>
        <taxon>Bacteria</taxon>
        <taxon>Bacillati</taxon>
        <taxon>Bacillota</taxon>
        <taxon>Bacilli</taxon>
        <taxon>Lactobacillales</taxon>
        <taxon>Lactobacillaceae</taxon>
        <taxon>Pediococcus</taxon>
    </lineage>
</organism>